<dbReference type="AlphaFoldDB" id="A0A9W6FWV9"/>
<dbReference type="InterPro" id="IPR050721">
    <property type="entry name" value="Trk_Ktr_HKT_K-transport"/>
</dbReference>
<dbReference type="GO" id="GO:0008324">
    <property type="term" value="F:monoatomic cation transmembrane transporter activity"/>
    <property type="evidence" value="ECO:0007669"/>
    <property type="project" value="InterPro"/>
</dbReference>
<dbReference type="RefSeq" id="WP_214187578.1">
    <property type="nucleotide sequence ID" value="NZ_BSDS01000001.1"/>
</dbReference>
<dbReference type="Gene3D" id="3.40.50.720">
    <property type="entry name" value="NAD(P)-binding Rossmann-like Domain"/>
    <property type="match status" value="1"/>
</dbReference>
<evidence type="ECO:0000313" key="3">
    <source>
        <dbReference type="EMBL" id="GLI36500.1"/>
    </source>
</evidence>
<dbReference type="GO" id="GO:0006813">
    <property type="term" value="P:potassium ion transport"/>
    <property type="evidence" value="ECO:0007669"/>
    <property type="project" value="InterPro"/>
</dbReference>
<comment type="caution">
    <text evidence="3">The sequence shown here is derived from an EMBL/GenBank/DDBJ whole genome shotgun (WGS) entry which is preliminary data.</text>
</comment>
<evidence type="ECO:0000259" key="2">
    <source>
        <dbReference type="PROSITE" id="PS51202"/>
    </source>
</evidence>
<dbReference type="InterPro" id="IPR036291">
    <property type="entry name" value="NAD(P)-bd_dom_sf"/>
</dbReference>
<dbReference type="InterPro" id="IPR036721">
    <property type="entry name" value="RCK_C_sf"/>
</dbReference>
<dbReference type="SUPFAM" id="SSF116726">
    <property type="entry name" value="TrkA C-terminal domain-like"/>
    <property type="match status" value="1"/>
</dbReference>
<dbReference type="PANTHER" id="PTHR43833">
    <property type="entry name" value="POTASSIUM CHANNEL PROTEIN 2-RELATED-RELATED"/>
    <property type="match status" value="1"/>
</dbReference>
<gene>
    <name evidence="3" type="ORF">GHYDROH2_00010</name>
</gene>
<sequence>MAESRFVIIGLGTVGRPLITMLSRDIPLVCIDLGAEALEAARQIYGEAATLIQGDATSRLMLERAQIGEADTIVICTTSERVNIEVARLLAEHFVVQRVIALGITQEGIAELERYGAEVESIFTVSAIGLRNRLELKTKAVHGIGIGKNEILEVEVHPFSRLVNKPLASLRPQRWRIGIIYREGQIVVPTGAVTLKPHDKVIVLGDPQAINTIAQMLTFRFEAFPREYGDALYVYLSGMEGDRYLEEVVYILDTFPLNQLLIFHPPEATSRAEKLLKRVDERCSEPPIVEATPLLPSMAIGGIMKRHSARPALVMLAPPRPVGVLFSFISERSEKLMMMELSRIAGAPLLLARGTFPYQKIAVPCFDDPGLQQALGTALEMSSSVHFEITTLFATLSPYIATDEEIREFEMMKKTVPDLALLFKKNVAINQLEGNPIRAFRESLDSFDMTVASIGSWRTDNFFRRVFRPDVCWHTVKRAPVTTLLIPSAQSAI</sequence>
<dbReference type="Pfam" id="PF02080">
    <property type="entry name" value="TrkA_C"/>
    <property type="match status" value="1"/>
</dbReference>
<dbReference type="EMBL" id="BSDS01000001">
    <property type="protein sequence ID" value="GLI36500.1"/>
    <property type="molecule type" value="Genomic_DNA"/>
</dbReference>
<name>A0A9W6FWV9_9BACT</name>
<feature type="domain" description="RCK N-terminal" evidence="1">
    <location>
        <begin position="3"/>
        <end position="126"/>
    </location>
</feature>
<dbReference type="SUPFAM" id="SSF51735">
    <property type="entry name" value="NAD(P)-binding Rossmann-fold domains"/>
    <property type="match status" value="1"/>
</dbReference>
<dbReference type="InterPro" id="IPR003148">
    <property type="entry name" value="RCK_N"/>
</dbReference>
<proteinExistence type="predicted"/>
<reference evidence="3" key="1">
    <citation type="submission" date="2022-12" db="EMBL/GenBank/DDBJ databases">
        <title>Reference genome sequencing for broad-spectrum identification of bacterial and archaeal isolates by mass spectrometry.</title>
        <authorList>
            <person name="Sekiguchi Y."/>
            <person name="Tourlousse D.M."/>
        </authorList>
    </citation>
    <scope>NUCLEOTIDE SEQUENCE</scope>
    <source>
        <strain evidence="3">H2</strain>
    </source>
</reference>
<dbReference type="PROSITE" id="PS51202">
    <property type="entry name" value="RCK_C"/>
    <property type="match status" value="1"/>
</dbReference>
<dbReference type="Proteomes" id="UP001144352">
    <property type="component" value="Unassembled WGS sequence"/>
</dbReference>
<feature type="domain" description="RCK C-terminal" evidence="2">
    <location>
        <begin position="139"/>
        <end position="219"/>
    </location>
</feature>
<organism evidence="3 4">
    <name type="scientific">Geobacter hydrogenophilus</name>
    <dbReference type="NCBI Taxonomy" id="40983"/>
    <lineage>
        <taxon>Bacteria</taxon>
        <taxon>Pseudomonadati</taxon>
        <taxon>Thermodesulfobacteriota</taxon>
        <taxon>Desulfuromonadia</taxon>
        <taxon>Geobacterales</taxon>
        <taxon>Geobacteraceae</taxon>
        <taxon>Geobacter</taxon>
    </lineage>
</organism>
<evidence type="ECO:0000259" key="1">
    <source>
        <dbReference type="PROSITE" id="PS51201"/>
    </source>
</evidence>
<evidence type="ECO:0008006" key="5">
    <source>
        <dbReference type="Google" id="ProtNLM"/>
    </source>
</evidence>
<keyword evidence="4" id="KW-1185">Reference proteome</keyword>
<accession>A0A9W6FWV9</accession>
<dbReference type="InterPro" id="IPR006037">
    <property type="entry name" value="RCK_C"/>
</dbReference>
<dbReference type="Pfam" id="PF02254">
    <property type="entry name" value="TrkA_N"/>
    <property type="match status" value="1"/>
</dbReference>
<dbReference type="PROSITE" id="PS51201">
    <property type="entry name" value="RCK_N"/>
    <property type="match status" value="1"/>
</dbReference>
<protein>
    <recommendedName>
        <fullName evidence="5">Potassium transporter TrkA</fullName>
    </recommendedName>
</protein>
<evidence type="ECO:0000313" key="4">
    <source>
        <dbReference type="Proteomes" id="UP001144352"/>
    </source>
</evidence>
<dbReference type="Gene3D" id="3.30.70.1450">
    <property type="entry name" value="Regulator of K+ conductance, C-terminal domain"/>
    <property type="match status" value="1"/>
</dbReference>